<dbReference type="Proteomes" id="UP001152531">
    <property type="component" value="Unassembled WGS sequence"/>
</dbReference>
<accession>A0ACA9YA77</accession>
<organism evidence="1 2">
    <name type="scientific">[Candida] jaroonii</name>
    <dbReference type="NCBI Taxonomy" id="467808"/>
    <lineage>
        <taxon>Eukaryota</taxon>
        <taxon>Fungi</taxon>
        <taxon>Dikarya</taxon>
        <taxon>Ascomycota</taxon>
        <taxon>Saccharomycotina</taxon>
        <taxon>Pichiomycetes</taxon>
        <taxon>Debaryomycetaceae</taxon>
        <taxon>Yamadazyma</taxon>
    </lineage>
</organism>
<protein>
    <submittedName>
        <fullName evidence="1">ADIPOR-like receptor Izh2p</fullName>
    </submittedName>
</protein>
<comment type="caution">
    <text evidence="1">The sequence shown here is derived from an EMBL/GenBank/DDBJ whole genome shotgun (WGS) entry which is preliminary data.</text>
</comment>
<gene>
    <name evidence="1" type="ORF">CLIB1444_06S04566</name>
</gene>
<sequence length="315" mass="36454">MSVRQRKTTDTTSKTSTSTSSTSEKVKDFTKTMKLSFYHELDEWQQDNHFIKSGYVRGTNSYKESFLSLFYIHNETGNIYSHLLPSLVIIASILYYINYQLEDVKLWEQLNFLQFGLASTFCLLMSSIFHCLKSHSHKVSKFGNRLDYFGIIILITCSLISIIMFAFVNEPGIRNTLMLVFLSLGGLCTFFTLDVKFSSPKYRPIRSTMFILFGLSGVLPILVSTREFGWENTKERSSINYLILEGVFYIFGAVLYAMRVPERFTHIEDDALLGQTVGKFDIWGHSHQIFHVFVVIAAFCHWKALVNVYIYMRQH</sequence>
<reference evidence="1" key="1">
    <citation type="submission" date="2022-06" db="EMBL/GenBank/DDBJ databases">
        <authorList>
            <person name="Legras J.-L."/>
            <person name="Devillers H."/>
            <person name="Grondin C."/>
        </authorList>
    </citation>
    <scope>NUCLEOTIDE SEQUENCE</scope>
    <source>
        <strain evidence="1">CLIB 1444</strain>
    </source>
</reference>
<proteinExistence type="predicted"/>
<evidence type="ECO:0000313" key="1">
    <source>
        <dbReference type="EMBL" id="CAH6721543.1"/>
    </source>
</evidence>
<name>A0ACA9YA77_9ASCO</name>
<keyword evidence="2" id="KW-1185">Reference proteome</keyword>
<dbReference type="EMBL" id="CALSDN010000006">
    <property type="protein sequence ID" value="CAH6721543.1"/>
    <property type="molecule type" value="Genomic_DNA"/>
</dbReference>
<evidence type="ECO:0000313" key="2">
    <source>
        <dbReference type="Proteomes" id="UP001152531"/>
    </source>
</evidence>